<dbReference type="InterPro" id="IPR002586">
    <property type="entry name" value="CobQ/CobB/MinD/ParA_Nub-bd_dom"/>
</dbReference>
<keyword evidence="2" id="KW-0408">Iron</keyword>
<evidence type="ECO:0000259" key="4">
    <source>
        <dbReference type="PROSITE" id="PS51379"/>
    </source>
</evidence>
<dbReference type="SUPFAM" id="SSF52540">
    <property type="entry name" value="P-loop containing nucleoside triphosphate hydrolases"/>
    <property type="match status" value="1"/>
</dbReference>
<feature type="domain" description="4Fe-4S ferredoxin-type" evidence="4">
    <location>
        <begin position="60"/>
        <end position="89"/>
    </location>
</feature>
<organism evidence="5 6">
    <name type="scientific">Candidatus Thalassospirochaeta sargassi</name>
    <dbReference type="NCBI Taxonomy" id="3119039"/>
    <lineage>
        <taxon>Bacteria</taxon>
        <taxon>Pseudomonadati</taxon>
        <taxon>Spirochaetota</taxon>
        <taxon>Spirochaetia</taxon>
        <taxon>Spirochaetales</taxon>
        <taxon>Spirochaetaceae</taxon>
        <taxon>Candidatus Thalassospirochaeta</taxon>
    </lineage>
</organism>
<dbReference type="SUPFAM" id="SSF54862">
    <property type="entry name" value="4Fe-4S ferredoxins"/>
    <property type="match status" value="1"/>
</dbReference>
<comment type="caution">
    <text evidence="5">The sequence shown here is derived from an EMBL/GenBank/DDBJ whole genome shotgun (WGS) entry which is preliminary data.</text>
</comment>
<dbReference type="InterPro" id="IPR027417">
    <property type="entry name" value="P-loop_NTPase"/>
</dbReference>
<evidence type="ECO:0000313" key="5">
    <source>
        <dbReference type="EMBL" id="MDC7228620.1"/>
    </source>
</evidence>
<sequence length="293" mass="31759">MKEIVVISGKGGTGKTSLTSSFAYIGGKSLVVGDCDVDADDMHLLLKPDYAEKKEFKSGFYAEIDQEKCIACGKCRDICRFKAIDLKDKVYSINDLNCEGCGYCARVCPEGAIAMIDASVGHVFKSQIKNGATMIHARLKPGADNSGKLVAKVKQDAKAAAEKEGVEIILIDGSPGIGCPVVSSLTGADYVILVTEPTPSGIHDLKRVYELVKKFKIKAGLVVNKWDLNKSLTDELETYAKSEGINLISKLPYNEDFTKAITAGKTAAEFYESEISGLIKEAWENARKEIIKE</sequence>
<evidence type="ECO:0000313" key="6">
    <source>
        <dbReference type="Proteomes" id="UP001221217"/>
    </source>
</evidence>
<dbReference type="GO" id="GO:0005524">
    <property type="term" value="F:ATP binding"/>
    <property type="evidence" value="ECO:0007669"/>
    <property type="project" value="UniProtKB-KW"/>
</dbReference>
<gene>
    <name evidence="5" type="ORF">PQJ61_17795</name>
</gene>
<keyword evidence="5" id="KW-0547">Nucleotide-binding</keyword>
<reference evidence="5 6" key="1">
    <citation type="submission" date="2022-12" db="EMBL/GenBank/DDBJ databases">
        <title>Metagenome assembled genome from gulf of manar.</title>
        <authorList>
            <person name="Kohli P."/>
            <person name="Pk S."/>
            <person name="Venkata Ramana C."/>
            <person name="Sasikala C."/>
        </authorList>
    </citation>
    <scope>NUCLEOTIDE SEQUENCE [LARGE SCALE GENOMIC DNA]</scope>
    <source>
        <strain evidence="5">JB008</strain>
    </source>
</reference>
<dbReference type="InterPro" id="IPR017900">
    <property type="entry name" value="4Fe4S_Fe_S_CS"/>
</dbReference>
<evidence type="ECO:0000256" key="3">
    <source>
        <dbReference type="ARBA" id="ARBA00023014"/>
    </source>
</evidence>
<dbReference type="AlphaFoldDB" id="A0AAJ1MP24"/>
<dbReference type="EMBL" id="JAQQAL010000052">
    <property type="protein sequence ID" value="MDC7228620.1"/>
    <property type="molecule type" value="Genomic_DNA"/>
</dbReference>
<name>A0AAJ1MP24_9SPIO</name>
<evidence type="ECO:0000256" key="1">
    <source>
        <dbReference type="ARBA" id="ARBA00022723"/>
    </source>
</evidence>
<keyword evidence="5" id="KW-0067">ATP-binding</keyword>
<dbReference type="PROSITE" id="PS51379">
    <property type="entry name" value="4FE4S_FER_2"/>
    <property type="match status" value="2"/>
</dbReference>
<keyword evidence="3" id="KW-0411">Iron-sulfur</keyword>
<keyword evidence="1" id="KW-0479">Metal-binding</keyword>
<accession>A0AAJ1MP24</accession>
<evidence type="ECO:0000256" key="2">
    <source>
        <dbReference type="ARBA" id="ARBA00023004"/>
    </source>
</evidence>
<protein>
    <submittedName>
        <fullName evidence="5">ATP-binding protein</fullName>
    </submittedName>
</protein>
<proteinExistence type="predicted"/>
<dbReference type="Proteomes" id="UP001221217">
    <property type="component" value="Unassembled WGS sequence"/>
</dbReference>
<dbReference type="Gene3D" id="3.40.50.300">
    <property type="entry name" value="P-loop containing nucleotide triphosphate hydrolases"/>
    <property type="match status" value="1"/>
</dbReference>
<dbReference type="GO" id="GO:0051536">
    <property type="term" value="F:iron-sulfur cluster binding"/>
    <property type="evidence" value="ECO:0007669"/>
    <property type="project" value="UniProtKB-KW"/>
</dbReference>
<feature type="domain" description="4Fe-4S ferredoxin-type" evidence="4">
    <location>
        <begin position="91"/>
        <end position="118"/>
    </location>
</feature>
<dbReference type="GO" id="GO:0046872">
    <property type="term" value="F:metal ion binding"/>
    <property type="evidence" value="ECO:0007669"/>
    <property type="project" value="UniProtKB-KW"/>
</dbReference>
<dbReference type="Pfam" id="PF01656">
    <property type="entry name" value="CbiA"/>
    <property type="match status" value="1"/>
</dbReference>
<dbReference type="CDD" id="cd03110">
    <property type="entry name" value="SIMIBI_bact_arch"/>
    <property type="match status" value="1"/>
</dbReference>
<dbReference type="PANTHER" id="PTHR43534">
    <property type="entry name" value="MIND SUPERFAMILY P-LOOP ATPASE CONTAINING AN INSERTED FERREDOXIN DOMAIN"/>
    <property type="match status" value="1"/>
</dbReference>
<dbReference type="PROSITE" id="PS00198">
    <property type="entry name" value="4FE4S_FER_1"/>
    <property type="match status" value="1"/>
</dbReference>
<dbReference type="InterPro" id="IPR017896">
    <property type="entry name" value="4Fe4S_Fe-S-bd"/>
</dbReference>
<dbReference type="PANTHER" id="PTHR43534:SF1">
    <property type="entry name" value="4FE-4S CLUSTER CONTAINING PARA FAMILY ATPASE PROTEIN"/>
    <property type="match status" value="1"/>
</dbReference>
<dbReference type="Pfam" id="PF00037">
    <property type="entry name" value="Fer4"/>
    <property type="match status" value="2"/>
</dbReference>
<dbReference type="Gene3D" id="3.30.70.20">
    <property type="match status" value="1"/>
</dbReference>